<accession>A0ABS2MUM9</accession>
<keyword evidence="2" id="KW-1003">Cell membrane</keyword>
<keyword evidence="3 6" id="KW-0812">Transmembrane</keyword>
<protein>
    <submittedName>
        <fullName evidence="7">Phosphate:Na+ symporter</fullName>
    </submittedName>
</protein>
<evidence type="ECO:0000256" key="2">
    <source>
        <dbReference type="ARBA" id="ARBA00022475"/>
    </source>
</evidence>
<dbReference type="PANTHER" id="PTHR10010:SF46">
    <property type="entry name" value="SODIUM-DEPENDENT PHOSPHATE TRANSPORT PROTEIN 2B"/>
    <property type="match status" value="1"/>
</dbReference>
<dbReference type="PANTHER" id="PTHR10010">
    <property type="entry name" value="SOLUTE CARRIER FAMILY 34 SODIUM PHOSPHATE , MEMBER 2-RELATED"/>
    <property type="match status" value="1"/>
</dbReference>
<comment type="caution">
    <text evidence="7">The sequence shown here is derived from an EMBL/GenBank/DDBJ whole genome shotgun (WGS) entry which is preliminary data.</text>
</comment>
<feature type="transmembrane region" description="Helical" evidence="6">
    <location>
        <begin position="187"/>
        <end position="211"/>
    </location>
</feature>
<feature type="transmembrane region" description="Helical" evidence="6">
    <location>
        <begin position="20"/>
        <end position="41"/>
    </location>
</feature>
<gene>
    <name evidence="7" type="ORF">JOC48_000088</name>
</gene>
<dbReference type="Pfam" id="PF02690">
    <property type="entry name" value="Na_Pi_cotrans"/>
    <property type="match status" value="2"/>
</dbReference>
<dbReference type="NCBIfam" id="NF037997">
    <property type="entry name" value="Na_Pi_symport"/>
    <property type="match status" value="1"/>
</dbReference>
<keyword evidence="4 6" id="KW-1133">Transmembrane helix</keyword>
<feature type="transmembrane region" description="Helical" evidence="6">
    <location>
        <begin position="53"/>
        <end position="74"/>
    </location>
</feature>
<evidence type="ECO:0000313" key="7">
    <source>
        <dbReference type="EMBL" id="MBM7569619.1"/>
    </source>
</evidence>
<keyword evidence="8" id="KW-1185">Reference proteome</keyword>
<feature type="transmembrane region" description="Helical" evidence="6">
    <location>
        <begin position="217"/>
        <end position="240"/>
    </location>
</feature>
<evidence type="ECO:0000256" key="1">
    <source>
        <dbReference type="ARBA" id="ARBA00004651"/>
    </source>
</evidence>
<evidence type="ECO:0000256" key="3">
    <source>
        <dbReference type="ARBA" id="ARBA00022692"/>
    </source>
</evidence>
<dbReference type="RefSeq" id="WP_204497073.1">
    <property type="nucleotide sequence ID" value="NZ_JAFBDR010000001.1"/>
</dbReference>
<evidence type="ECO:0000313" key="8">
    <source>
        <dbReference type="Proteomes" id="UP001296943"/>
    </source>
</evidence>
<feature type="transmembrane region" description="Helical" evidence="6">
    <location>
        <begin position="292"/>
        <end position="312"/>
    </location>
</feature>
<dbReference type="InterPro" id="IPR003841">
    <property type="entry name" value="Na/Pi_transpt"/>
</dbReference>
<keyword evidence="5 6" id="KW-0472">Membrane</keyword>
<evidence type="ECO:0000256" key="5">
    <source>
        <dbReference type="ARBA" id="ARBA00023136"/>
    </source>
</evidence>
<sequence>MNRKSCPYNDIEVNKLGDLISLTAIFIMLFFLGMSILRTGLYQLSYQKMKDVLANLTKSFPVGLLTGCIATVLLQSSSLIMILTISFVSLGYISFKNSIGVIFGANIGTTATGEILAYSDFIPETAILIIGAILLFFPNKVAFSLGAIFVGLGSIFVSLNGFESLATEVARMPILSQSIQYSESNPHIGVIIGLIVSAIIQSSSATIGITMSFLDEGILTIAASIAIVLGANIGTCFTSILATLGTNKEAKLVAMAHVWFNIAGVLLFIPFLDSLSDVAQLLSTNLKEQLAHISVLFNVLSVLIFLPFIHLFQKFIMKIHGQQISIKT</sequence>
<reference evidence="7 8" key="1">
    <citation type="submission" date="2021-01" db="EMBL/GenBank/DDBJ databases">
        <title>Genomic Encyclopedia of Type Strains, Phase IV (KMG-IV): sequencing the most valuable type-strain genomes for metagenomic binning, comparative biology and taxonomic classification.</title>
        <authorList>
            <person name="Goeker M."/>
        </authorList>
    </citation>
    <scope>NUCLEOTIDE SEQUENCE [LARGE SCALE GENOMIC DNA]</scope>
    <source>
        <strain evidence="7 8">DSM 23711</strain>
    </source>
</reference>
<organism evidence="7 8">
    <name type="scientific">Aquibacillus albus</name>
    <dbReference type="NCBI Taxonomy" id="1168171"/>
    <lineage>
        <taxon>Bacteria</taxon>
        <taxon>Bacillati</taxon>
        <taxon>Bacillota</taxon>
        <taxon>Bacilli</taxon>
        <taxon>Bacillales</taxon>
        <taxon>Bacillaceae</taxon>
        <taxon>Aquibacillus</taxon>
    </lineage>
</organism>
<evidence type="ECO:0000256" key="4">
    <source>
        <dbReference type="ARBA" id="ARBA00022989"/>
    </source>
</evidence>
<name>A0ABS2MUM9_9BACI</name>
<dbReference type="InterPro" id="IPR004633">
    <property type="entry name" value="NaPi_cotrn-rel/YqeW-like"/>
</dbReference>
<proteinExistence type="predicted"/>
<feature type="transmembrane region" description="Helical" evidence="6">
    <location>
        <begin position="143"/>
        <end position="166"/>
    </location>
</feature>
<feature type="transmembrane region" description="Helical" evidence="6">
    <location>
        <begin position="252"/>
        <end position="272"/>
    </location>
</feature>
<comment type="subcellular location">
    <subcellularLocation>
        <location evidence="1">Cell membrane</location>
        <topology evidence="1">Multi-pass membrane protein</topology>
    </subcellularLocation>
</comment>
<feature type="transmembrane region" description="Helical" evidence="6">
    <location>
        <begin position="115"/>
        <end position="137"/>
    </location>
</feature>
<dbReference type="EMBL" id="JAFBDR010000001">
    <property type="protein sequence ID" value="MBM7569619.1"/>
    <property type="molecule type" value="Genomic_DNA"/>
</dbReference>
<dbReference type="Proteomes" id="UP001296943">
    <property type="component" value="Unassembled WGS sequence"/>
</dbReference>
<evidence type="ECO:0000256" key="6">
    <source>
        <dbReference type="SAM" id="Phobius"/>
    </source>
</evidence>
<dbReference type="NCBIfam" id="TIGR00704">
    <property type="entry name" value="NaPi_cotrn_rel"/>
    <property type="match status" value="1"/>
</dbReference>